<dbReference type="SUPFAM" id="SSF48371">
    <property type="entry name" value="ARM repeat"/>
    <property type="match status" value="1"/>
</dbReference>
<reference evidence="1 2" key="1">
    <citation type="submission" date="2019-03" db="EMBL/GenBank/DDBJ databases">
        <title>Single cell metagenomics reveals metabolic interactions within the superorganism composed of flagellate Streblomastix strix and complex community of Bacteroidetes bacteria on its surface.</title>
        <authorList>
            <person name="Treitli S.C."/>
            <person name="Kolisko M."/>
            <person name="Husnik F."/>
            <person name="Keeling P."/>
            <person name="Hampl V."/>
        </authorList>
    </citation>
    <scope>NUCLEOTIDE SEQUENCE [LARGE SCALE GENOMIC DNA]</scope>
    <source>
        <strain evidence="1">ST1C</strain>
    </source>
</reference>
<accession>A0A5J4UU61</accession>
<dbReference type="InterPro" id="IPR016024">
    <property type="entry name" value="ARM-type_fold"/>
</dbReference>
<sequence length="263" mass="29650">MSGLEIQSVRTSSYRSLLSSRTEANEILTIVGNLGKLKENELKDSLLQLLFIISSNPEGQPIQGGKLLIQEVVKVFSLQKNSEIQALCINILISFNAKTGQPLQESHIHILCTALLQSIQSMDSEITEGATISIIQTLMRMKEIRQFLVQRGEFLRKAGEILLLDDNSTSSSSSSSKRENSDHIKSAIIDILLQLQINRYLIWDKVETQQLIKVLQTIADSDKHEKDEESIEGKAQQLVEILKEKIQTQRNDTENQSCDECRQ</sequence>
<organism evidence="1 2">
    <name type="scientific">Streblomastix strix</name>
    <dbReference type="NCBI Taxonomy" id="222440"/>
    <lineage>
        <taxon>Eukaryota</taxon>
        <taxon>Metamonada</taxon>
        <taxon>Preaxostyla</taxon>
        <taxon>Oxymonadida</taxon>
        <taxon>Streblomastigidae</taxon>
        <taxon>Streblomastix</taxon>
    </lineage>
</organism>
<proteinExistence type="predicted"/>
<dbReference type="Proteomes" id="UP000324800">
    <property type="component" value="Unassembled WGS sequence"/>
</dbReference>
<dbReference type="EMBL" id="SNRW01012463">
    <property type="protein sequence ID" value="KAA6373794.1"/>
    <property type="molecule type" value="Genomic_DNA"/>
</dbReference>
<feature type="non-terminal residue" evidence="1">
    <location>
        <position position="263"/>
    </location>
</feature>
<comment type="caution">
    <text evidence="1">The sequence shown here is derived from an EMBL/GenBank/DDBJ whole genome shotgun (WGS) entry which is preliminary data.</text>
</comment>
<dbReference type="AlphaFoldDB" id="A0A5J4UU61"/>
<evidence type="ECO:0000313" key="1">
    <source>
        <dbReference type="EMBL" id="KAA6373794.1"/>
    </source>
</evidence>
<gene>
    <name evidence="1" type="ORF">EZS28_030680</name>
</gene>
<protein>
    <submittedName>
        <fullName evidence="1">Uncharacterized protein</fullName>
    </submittedName>
</protein>
<name>A0A5J4UU61_9EUKA</name>
<evidence type="ECO:0000313" key="2">
    <source>
        <dbReference type="Proteomes" id="UP000324800"/>
    </source>
</evidence>